<dbReference type="RefSeq" id="WP_138372315.1">
    <property type="nucleotide sequence ID" value="NZ_CAJSZC010000008.1"/>
</dbReference>
<gene>
    <name evidence="1" type="ORF">HWH42_09460</name>
</gene>
<dbReference type="AlphaFoldDB" id="A0ABD4HMU1"/>
<organism evidence="1 2">
    <name type="scientific">Enterococcus gallinarum</name>
    <dbReference type="NCBI Taxonomy" id="1353"/>
    <lineage>
        <taxon>Bacteria</taxon>
        <taxon>Bacillati</taxon>
        <taxon>Bacillota</taxon>
        <taxon>Bacilli</taxon>
        <taxon>Lactobacillales</taxon>
        <taxon>Enterococcaceae</taxon>
        <taxon>Enterococcus</taxon>
    </lineage>
</organism>
<name>A0ABD4HMU1_ENTGA</name>
<comment type="caution">
    <text evidence="1">The sequence shown here is derived from an EMBL/GenBank/DDBJ whole genome shotgun (WGS) entry which is preliminary data.</text>
</comment>
<evidence type="ECO:0000313" key="2">
    <source>
        <dbReference type="Proteomes" id="UP000571857"/>
    </source>
</evidence>
<dbReference type="Proteomes" id="UP000571857">
    <property type="component" value="Unassembled WGS sequence"/>
</dbReference>
<reference evidence="1 2" key="1">
    <citation type="submission" date="2020-06" db="EMBL/GenBank/DDBJ databases">
        <title>Crossreactivity between MHC class I-restricted antigens from cancer cells and an enterococcal bacteriophage.</title>
        <authorList>
            <person name="Fluckiger A."/>
            <person name="Daillere R."/>
            <person name="Sassi M."/>
            <person name="Cattoir V."/>
            <person name="Kroemer G."/>
            <person name="Zitvogel L."/>
        </authorList>
    </citation>
    <scope>NUCLEOTIDE SEQUENCE [LARGE SCALE GENOMIC DNA]</scope>
    <source>
        <strain evidence="1 2">EG4</strain>
    </source>
</reference>
<evidence type="ECO:0000313" key="1">
    <source>
        <dbReference type="EMBL" id="MBA0972805.1"/>
    </source>
</evidence>
<proteinExistence type="predicted"/>
<sequence>MIEKIKSRPLSHYYLWKVCQRVEKDPTRELIIPPLKTVIGQLNAERRNLEKVNSEILAKHISSIAFLEEMLKTVSEQSFRKLITDLWEEQKFQ</sequence>
<dbReference type="EMBL" id="JABXJK010000048">
    <property type="protein sequence ID" value="MBA0972805.1"/>
    <property type="molecule type" value="Genomic_DNA"/>
</dbReference>
<accession>A0ABD4HMU1</accession>
<protein>
    <submittedName>
        <fullName evidence="1">Uncharacterized protein</fullName>
    </submittedName>
</protein>